<evidence type="ECO:0000313" key="1">
    <source>
        <dbReference type="EMBL" id="CFE71479.1"/>
    </source>
</evidence>
<evidence type="ECO:0000313" key="10">
    <source>
        <dbReference type="Proteomes" id="UP000046947"/>
    </source>
</evidence>
<evidence type="ECO:0000313" key="8">
    <source>
        <dbReference type="Proteomes" id="UP000044938"/>
    </source>
</evidence>
<gene>
    <name evidence="2" type="ORF">ERS007657_03637</name>
    <name evidence="1" type="ORF">ERS007688_03666</name>
    <name evidence="6" type="ORF">ERS007720_04261</name>
    <name evidence="5" type="ORF">ERS007739_01037</name>
    <name evidence="4" type="ORF">ERS027646_04407</name>
    <name evidence="3" type="ORF">ERS027659_04295</name>
</gene>
<evidence type="ECO:0000313" key="12">
    <source>
        <dbReference type="Proteomes" id="UP000050164"/>
    </source>
</evidence>
<dbReference type="Proteomes" id="UP000050164">
    <property type="component" value="Unassembled WGS sequence"/>
</dbReference>
<proteinExistence type="predicted"/>
<evidence type="ECO:0000313" key="5">
    <source>
        <dbReference type="EMBL" id="COX30078.1"/>
    </source>
</evidence>
<dbReference type="Proteomes" id="UP000039021">
    <property type="component" value="Unassembled WGS sequence"/>
</dbReference>
<evidence type="ECO:0000313" key="7">
    <source>
        <dbReference type="Proteomes" id="UP000039021"/>
    </source>
</evidence>
<dbReference type="Proteomes" id="UP000048948">
    <property type="component" value="Unassembled WGS sequence"/>
</dbReference>
<dbReference type="EMBL" id="CGCX01001864">
    <property type="protein sequence ID" value="CFS02623.1"/>
    <property type="molecule type" value="Genomic_DNA"/>
</dbReference>
<dbReference type="Proteomes" id="UP000046680">
    <property type="component" value="Unassembled WGS sequence"/>
</dbReference>
<evidence type="ECO:0000313" key="4">
    <source>
        <dbReference type="EMBL" id="CKU03308.1"/>
    </source>
</evidence>
<organism evidence="3 12">
    <name type="scientific">Mycobacterium tuberculosis</name>
    <dbReference type="NCBI Taxonomy" id="1773"/>
    <lineage>
        <taxon>Bacteria</taxon>
        <taxon>Bacillati</taxon>
        <taxon>Actinomycetota</taxon>
        <taxon>Actinomycetes</taxon>
        <taxon>Mycobacteriales</taxon>
        <taxon>Mycobacteriaceae</taxon>
        <taxon>Mycobacterium</taxon>
        <taxon>Mycobacterium tuberculosis complex</taxon>
    </lineage>
</organism>
<evidence type="ECO:0000313" key="2">
    <source>
        <dbReference type="EMBL" id="CFS02623.1"/>
    </source>
</evidence>
<evidence type="ECO:0000313" key="11">
    <source>
        <dbReference type="Proteomes" id="UP000048948"/>
    </source>
</evidence>
<dbReference type="EMBL" id="CSAJ01000862">
    <property type="protein sequence ID" value="COX30365.1"/>
    <property type="molecule type" value="Genomic_DNA"/>
</dbReference>
<sequence length="72" mass="8042">MVMPRSRSMSIRSKYWARIERSSTTPVSCSIRSANVDLPWSMWAMMQKFLICAGAVKVLSAKLLMGISWSGG</sequence>
<dbReference type="Proteomes" id="UP000044938">
    <property type="component" value="Unassembled WGS sequence"/>
</dbReference>
<dbReference type="EMBL" id="CNGE01001341">
    <property type="protein sequence ID" value="CKU03308.1"/>
    <property type="molecule type" value="Genomic_DNA"/>
</dbReference>
<protein>
    <submittedName>
        <fullName evidence="3">Uncharacterized protein</fullName>
    </submittedName>
</protein>
<dbReference type="EMBL" id="CFOH01000846">
    <property type="protein sequence ID" value="CFE71479.1"/>
    <property type="molecule type" value="Genomic_DNA"/>
</dbReference>
<dbReference type="AlphaFoldDB" id="A0A655AIP4"/>
<evidence type="ECO:0000313" key="9">
    <source>
        <dbReference type="Proteomes" id="UP000046680"/>
    </source>
</evidence>
<evidence type="ECO:0000313" key="6">
    <source>
        <dbReference type="EMBL" id="COX30365.1"/>
    </source>
</evidence>
<dbReference type="EMBL" id="CSBK01000356">
    <property type="protein sequence ID" value="COX30078.1"/>
    <property type="molecule type" value="Genomic_DNA"/>
</dbReference>
<name>A0A655AIP4_MYCTX</name>
<accession>A0A655AIP4</accession>
<reference evidence="7 8" key="2">
    <citation type="submission" date="2015-03" db="EMBL/GenBank/DDBJ databases">
        <authorList>
            <consortium name="Pathogen Informatics"/>
        </authorList>
    </citation>
    <scope>NUCLEOTIDE SEQUENCE [LARGE SCALE GENOMIC DNA]</scope>
    <source>
        <strain evidence="4 11">Bir 172</strain>
        <strain evidence="3 12">Bir 185</strain>
        <strain evidence="2 9">C09601061</strain>
        <strain evidence="1 10">H09601792</strain>
        <strain evidence="6 8">M09401471</strain>
        <strain evidence="7">N09902308</strain>
    </source>
</reference>
<reference evidence="5" key="1">
    <citation type="submission" date="2015-03" db="EMBL/GenBank/DDBJ databases">
        <authorList>
            <consortium name="Pathogen Informatics"/>
            <person name="Murphy D."/>
        </authorList>
    </citation>
    <scope>NUCLEOTIDE SEQUENCE</scope>
    <source>
        <strain evidence="5">N09902308</strain>
    </source>
</reference>
<dbReference type="Proteomes" id="UP000046947">
    <property type="component" value="Unassembled WGS sequence"/>
</dbReference>
<dbReference type="EMBL" id="CNFT01001497">
    <property type="protein sequence ID" value="CKT35877.1"/>
    <property type="molecule type" value="Genomic_DNA"/>
</dbReference>
<evidence type="ECO:0000313" key="3">
    <source>
        <dbReference type="EMBL" id="CKT35877.1"/>
    </source>
</evidence>